<proteinExistence type="predicted"/>
<gene>
    <name evidence="1" type="ORF">KFK09_028600</name>
</gene>
<dbReference type="EMBL" id="JAGYWB010000019">
    <property type="protein sequence ID" value="KAI0488761.1"/>
    <property type="molecule type" value="Genomic_DNA"/>
</dbReference>
<evidence type="ECO:0000313" key="1">
    <source>
        <dbReference type="EMBL" id="KAI0488761.1"/>
    </source>
</evidence>
<accession>A0A8T3A3I6</accession>
<protein>
    <submittedName>
        <fullName evidence="1">Uncharacterized protein</fullName>
    </submittedName>
</protein>
<name>A0A8T3A3I6_DENNO</name>
<keyword evidence="2" id="KW-1185">Reference proteome</keyword>
<dbReference type="Proteomes" id="UP000829196">
    <property type="component" value="Unassembled WGS sequence"/>
</dbReference>
<organism evidence="1 2">
    <name type="scientific">Dendrobium nobile</name>
    <name type="common">Orchid</name>
    <dbReference type="NCBI Taxonomy" id="94219"/>
    <lineage>
        <taxon>Eukaryota</taxon>
        <taxon>Viridiplantae</taxon>
        <taxon>Streptophyta</taxon>
        <taxon>Embryophyta</taxon>
        <taxon>Tracheophyta</taxon>
        <taxon>Spermatophyta</taxon>
        <taxon>Magnoliopsida</taxon>
        <taxon>Liliopsida</taxon>
        <taxon>Asparagales</taxon>
        <taxon>Orchidaceae</taxon>
        <taxon>Epidendroideae</taxon>
        <taxon>Malaxideae</taxon>
        <taxon>Dendrobiinae</taxon>
        <taxon>Dendrobium</taxon>
    </lineage>
</organism>
<sequence>MPTVVIHQCPFAGNCRIHYDLLEMLVKEPLSVRHIHPFTNLGWICWVAFVCRTNVLV</sequence>
<comment type="caution">
    <text evidence="1">The sequence shown here is derived from an EMBL/GenBank/DDBJ whole genome shotgun (WGS) entry which is preliminary data.</text>
</comment>
<evidence type="ECO:0000313" key="2">
    <source>
        <dbReference type="Proteomes" id="UP000829196"/>
    </source>
</evidence>
<dbReference type="AlphaFoldDB" id="A0A8T3A3I6"/>
<reference evidence="1" key="1">
    <citation type="journal article" date="2022" name="Front. Genet.">
        <title>Chromosome-Scale Assembly of the Dendrobium nobile Genome Provides Insights Into the Molecular Mechanism of the Biosynthesis of the Medicinal Active Ingredient of Dendrobium.</title>
        <authorList>
            <person name="Xu Q."/>
            <person name="Niu S.-C."/>
            <person name="Li K.-L."/>
            <person name="Zheng P.-J."/>
            <person name="Zhang X.-J."/>
            <person name="Jia Y."/>
            <person name="Liu Y."/>
            <person name="Niu Y.-X."/>
            <person name="Yu L.-H."/>
            <person name="Chen D.-F."/>
            <person name="Zhang G.-Q."/>
        </authorList>
    </citation>
    <scope>NUCLEOTIDE SEQUENCE</scope>
    <source>
        <tissue evidence="1">Leaf</tissue>
    </source>
</reference>